<reference evidence="2 3" key="1">
    <citation type="journal article" date="2014" name="Nat. Commun.">
        <title>Molecular traces of alternative social organization in a termite genome.</title>
        <authorList>
            <person name="Terrapon N."/>
            <person name="Li C."/>
            <person name="Robertson H.M."/>
            <person name="Ji L."/>
            <person name="Meng X."/>
            <person name="Booth W."/>
            <person name="Chen Z."/>
            <person name="Childers C.P."/>
            <person name="Glastad K.M."/>
            <person name="Gokhale K."/>
            <person name="Gowin J."/>
            <person name="Gronenberg W."/>
            <person name="Hermansen R.A."/>
            <person name="Hu H."/>
            <person name="Hunt B.G."/>
            <person name="Huylmans A.K."/>
            <person name="Khalil S.M."/>
            <person name="Mitchell R.D."/>
            <person name="Munoz-Torres M.C."/>
            <person name="Mustard J.A."/>
            <person name="Pan H."/>
            <person name="Reese J.T."/>
            <person name="Scharf M.E."/>
            <person name="Sun F."/>
            <person name="Vogel H."/>
            <person name="Xiao J."/>
            <person name="Yang W."/>
            <person name="Yang Z."/>
            <person name="Yang Z."/>
            <person name="Zhou J."/>
            <person name="Zhu J."/>
            <person name="Brent C.S."/>
            <person name="Elsik C.G."/>
            <person name="Goodisman M.A."/>
            <person name="Liberles D.A."/>
            <person name="Roe R.M."/>
            <person name="Vargo E.L."/>
            <person name="Vilcinskas A."/>
            <person name="Wang J."/>
            <person name="Bornberg-Bauer E."/>
            <person name="Korb J."/>
            <person name="Zhang G."/>
            <person name="Liebig J."/>
        </authorList>
    </citation>
    <scope>NUCLEOTIDE SEQUENCE [LARGE SCALE GENOMIC DNA]</scope>
    <source>
        <tissue evidence="2">Whole organism</tissue>
    </source>
</reference>
<dbReference type="AlphaFoldDB" id="A0A067RDE8"/>
<keyword evidence="1" id="KW-0812">Transmembrane</keyword>
<dbReference type="EMBL" id="KK852539">
    <property type="protein sequence ID" value="KDR21792.1"/>
    <property type="molecule type" value="Genomic_DNA"/>
</dbReference>
<feature type="transmembrane region" description="Helical" evidence="1">
    <location>
        <begin position="6"/>
        <end position="33"/>
    </location>
</feature>
<name>A0A067RDE8_ZOONE</name>
<keyword evidence="1" id="KW-0472">Membrane</keyword>
<dbReference type="Proteomes" id="UP000027135">
    <property type="component" value="Unassembled WGS sequence"/>
</dbReference>
<protein>
    <submittedName>
        <fullName evidence="2">Uncharacterized protein</fullName>
    </submittedName>
</protein>
<sequence length="81" mass="9119">MPAISIVYFPVSSTLGVLMINLYTSFSLTNLYFDPENITSFRKNHFGLELGLENIASNTTFLSFPSFACWSTKGFKKDSCF</sequence>
<keyword evidence="1" id="KW-1133">Transmembrane helix</keyword>
<dbReference type="InParanoid" id="A0A067RDE8"/>
<gene>
    <name evidence="2" type="ORF">L798_03338</name>
</gene>
<evidence type="ECO:0000313" key="2">
    <source>
        <dbReference type="EMBL" id="KDR21792.1"/>
    </source>
</evidence>
<evidence type="ECO:0000313" key="3">
    <source>
        <dbReference type="Proteomes" id="UP000027135"/>
    </source>
</evidence>
<evidence type="ECO:0000256" key="1">
    <source>
        <dbReference type="SAM" id="Phobius"/>
    </source>
</evidence>
<organism evidence="2 3">
    <name type="scientific">Zootermopsis nevadensis</name>
    <name type="common">Dampwood termite</name>
    <dbReference type="NCBI Taxonomy" id="136037"/>
    <lineage>
        <taxon>Eukaryota</taxon>
        <taxon>Metazoa</taxon>
        <taxon>Ecdysozoa</taxon>
        <taxon>Arthropoda</taxon>
        <taxon>Hexapoda</taxon>
        <taxon>Insecta</taxon>
        <taxon>Pterygota</taxon>
        <taxon>Neoptera</taxon>
        <taxon>Polyneoptera</taxon>
        <taxon>Dictyoptera</taxon>
        <taxon>Blattodea</taxon>
        <taxon>Blattoidea</taxon>
        <taxon>Termitoidae</taxon>
        <taxon>Termopsidae</taxon>
        <taxon>Zootermopsis</taxon>
    </lineage>
</organism>
<accession>A0A067RDE8</accession>
<keyword evidence="3" id="KW-1185">Reference proteome</keyword>
<proteinExistence type="predicted"/>